<dbReference type="EMBL" id="JAIWYP010000005">
    <property type="protein sequence ID" value="KAH3820193.1"/>
    <property type="molecule type" value="Genomic_DNA"/>
</dbReference>
<reference evidence="2" key="1">
    <citation type="journal article" date="2019" name="bioRxiv">
        <title>The Genome of the Zebra Mussel, Dreissena polymorpha: A Resource for Invasive Species Research.</title>
        <authorList>
            <person name="McCartney M.A."/>
            <person name="Auch B."/>
            <person name="Kono T."/>
            <person name="Mallez S."/>
            <person name="Zhang Y."/>
            <person name="Obille A."/>
            <person name="Becker A."/>
            <person name="Abrahante J.E."/>
            <person name="Garbe J."/>
            <person name="Badalamenti J.P."/>
            <person name="Herman A."/>
            <person name="Mangelson H."/>
            <person name="Liachko I."/>
            <person name="Sullivan S."/>
            <person name="Sone E.D."/>
            <person name="Koren S."/>
            <person name="Silverstein K.A.T."/>
            <person name="Beckman K.B."/>
            <person name="Gohl D.M."/>
        </authorList>
    </citation>
    <scope>NUCLEOTIDE SEQUENCE</scope>
    <source>
        <strain evidence="2">Duluth1</strain>
        <tissue evidence="2">Whole animal</tissue>
    </source>
</reference>
<evidence type="ECO:0000256" key="1">
    <source>
        <dbReference type="SAM" id="MobiDB-lite"/>
    </source>
</evidence>
<feature type="region of interest" description="Disordered" evidence="1">
    <location>
        <begin position="40"/>
        <end position="72"/>
    </location>
</feature>
<gene>
    <name evidence="2" type="ORF">DPMN_121937</name>
</gene>
<evidence type="ECO:0000313" key="2">
    <source>
        <dbReference type="EMBL" id="KAH3820193.1"/>
    </source>
</evidence>
<comment type="caution">
    <text evidence="2">The sequence shown here is derived from an EMBL/GenBank/DDBJ whole genome shotgun (WGS) entry which is preliminary data.</text>
</comment>
<reference evidence="2" key="2">
    <citation type="submission" date="2020-11" db="EMBL/GenBank/DDBJ databases">
        <authorList>
            <person name="McCartney M.A."/>
            <person name="Auch B."/>
            <person name="Kono T."/>
            <person name="Mallez S."/>
            <person name="Becker A."/>
            <person name="Gohl D.M."/>
            <person name="Silverstein K.A.T."/>
            <person name="Koren S."/>
            <person name="Bechman K.B."/>
            <person name="Herman A."/>
            <person name="Abrahante J.E."/>
            <person name="Garbe J."/>
        </authorList>
    </citation>
    <scope>NUCLEOTIDE SEQUENCE</scope>
    <source>
        <strain evidence="2">Duluth1</strain>
        <tissue evidence="2">Whole animal</tissue>
    </source>
</reference>
<proteinExistence type="predicted"/>
<keyword evidence="3" id="KW-1185">Reference proteome</keyword>
<organism evidence="2 3">
    <name type="scientific">Dreissena polymorpha</name>
    <name type="common">Zebra mussel</name>
    <name type="synonym">Mytilus polymorpha</name>
    <dbReference type="NCBI Taxonomy" id="45954"/>
    <lineage>
        <taxon>Eukaryota</taxon>
        <taxon>Metazoa</taxon>
        <taxon>Spiralia</taxon>
        <taxon>Lophotrochozoa</taxon>
        <taxon>Mollusca</taxon>
        <taxon>Bivalvia</taxon>
        <taxon>Autobranchia</taxon>
        <taxon>Heteroconchia</taxon>
        <taxon>Euheterodonta</taxon>
        <taxon>Imparidentia</taxon>
        <taxon>Neoheterodontei</taxon>
        <taxon>Myida</taxon>
        <taxon>Dreissenoidea</taxon>
        <taxon>Dreissenidae</taxon>
        <taxon>Dreissena</taxon>
    </lineage>
</organism>
<sequence length="72" mass="8017">MSPTIVVGDIKKIKVAQWICCPPRDWKVMGLIPRVEACLRSPPLSPSTDSSPRKQTRSLSNKPKAFDAIKLK</sequence>
<accession>A0A9D4GNP4</accession>
<protein>
    <submittedName>
        <fullName evidence="2">Uncharacterized protein</fullName>
    </submittedName>
</protein>
<name>A0A9D4GNP4_DREPO</name>
<evidence type="ECO:0000313" key="3">
    <source>
        <dbReference type="Proteomes" id="UP000828390"/>
    </source>
</evidence>
<dbReference type="Proteomes" id="UP000828390">
    <property type="component" value="Unassembled WGS sequence"/>
</dbReference>
<dbReference type="AlphaFoldDB" id="A0A9D4GNP4"/>